<gene>
    <name evidence="4" type="ORF">SAMN05444336_102413</name>
</gene>
<feature type="domain" description="Putative Flp pilus-assembly TadG-like N-terminal" evidence="3">
    <location>
        <begin position="45"/>
        <end position="89"/>
    </location>
</feature>
<protein>
    <submittedName>
        <fullName evidence="4">Putative Tad-like Flp pilus-assembly</fullName>
    </submittedName>
</protein>
<keyword evidence="1" id="KW-0812">Transmembrane</keyword>
<evidence type="ECO:0000313" key="4">
    <source>
        <dbReference type="EMBL" id="SDW81120.1"/>
    </source>
</evidence>
<dbReference type="STRING" id="356660.SAMN05444336_102413"/>
<dbReference type="OrthoDB" id="7863619at2"/>
<evidence type="ECO:0000256" key="1">
    <source>
        <dbReference type="SAM" id="Phobius"/>
    </source>
</evidence>
<evidence type="ECO:0000259" key="3">
    <source>
        <dbReference type="Pfam" id="PF13400"/>
    </source>
</evidence>
<keyword evidence="1" id="KW-1133">Transmembrane helix</keyword>
<dbReference type="InterPro" id="IPR018705">
    <property type="entry name" value="DUF2134_membrane"/>
</dbReference>
<dbReference type="Pfam" id="PF09977">
    <property type="entry name" value="Tad_C"/>
    <property type="match status" value="1"/>
</dbReference>
<feature type="domain" description="DUF2134" evidence="2">
    <location>
        <begin position="91"/>
        <end position="183"/>
    </location>
</feature>
<dbReference type="Pfam" id="PF13400">
    <property type="entry name" value="Tad"/>
    <property type="match status" value="1"/>
</dbReference>
<organism evidence="4 5">
    <name type="scientific">Albimonas donghaensis</name>
    <dbReference type="NCBI Taxonomy" id="356660"/>
    <lineage>
        <taxon>Bacteria</taxon>
        <taxon>Pseudomonadati</taxon>
        <taxon>Pseudomonadota</taxon>
        <taxon>Alphaproteobacteria</taxon>
        <taxon>Rhodobacterales</taxon>
        <taxon>Paracoccaceae</taxon>
        <taxon>Albimonas</taxon>
    </lineage>
</organism>
<name>A0A1H2WKF4_9RHOB</name>
<evidence type="ECO:0000313" key="5">
    <source>
        <dbReference type="Proteomes" id="UP000199118"/>
    </source>
</evidence>
<dbReference type="RefSeq" id="WP_092680662.1">
    <property type="nucleotide sequence ID" value="NZ_FNMZ01000002.1"/>
</dbReference>
<dbReference type="AlphaFoldDB" id="A0A1H2WKF4"/>
<sequence length="494" mass="53137">MRVFRRYGRRCAWRSRADRASEVRPVSGRRALGAALRRFATEQAGSGSIMSVLWLTIFLMFMGVAVDVSNAYRVRAQLQATADSAALAAIQRIEFPDQAKAAARQLANINMPTDVNGDVMPETLIELGLWDEVTGSFFSFGVPPYNAVRVTAKRGDDGGDAVPTFLLGLLQNDAWTIAASSTATMRAKVGNPGGNLCGGGLLMSETDLQMGGNNELTNGICVHGETGVHFGGSSFFTADVRVSAFDPDTITIGNVDKGSATEDMVKVDESVHMEAKVLPKLDTMFDDLWTELFESGISTYSGPLIPEFVYNEAGYANVVRIDQWWWTVQPGDLTPHTIYVVNHGMQLAGKVDAQNVAIIAKGQIGMGGGPSLLFDKVLIFGEGDLNFSGSASYGEEDHFCDDGEFDVYMFSKTRVSLGGSSPRAWTHAFMAAAPQFHPGGSFKNGGGIYVEARDRLQLGGNAQIAGCDTAMSGHYETIVVEDENNITFAGALVR</sequence>
<dbReference type="Proteomes" id="UP000199118">
    <property type="component" value="Unassembled WGS sequence"/>
</dbReference>
<keyword evidence="1" id="KW-0472">Membrane</keyword>
<keyword evidence="5" id="KW-1185">Reference proteome</keyword>
<dbReference type="EMBL" id="FNMZ01000002">
    <property type="protein sequence ID" value="SDW81120.1"/>
    <property type="molecule type" value="Genomic_DNA"/>
</dbReference>
<reference evidence="4 5" key="1">
    <citation type="submission" date="2016-10" db="EMBL/GenBank/DDBJ databases">
        <authorList>
            <person name="de Groot N.N."/>
        </authorList>
    </citation>
    <scope>NUCLEOTIDE SEQUENCE [LARGE SCALE GENOMIC DNA]</scope>
    <source>
        <strain evidence="4 5">DSM 17890</strain>
    </source>
</reference>
<accession>A0A1H2WKF4</accession>
<dbReference type="InterPro" id="IPR028087">
    <property type="entry name" value="Tad_N"/>
</dbReference>
<feature type="transmembrane region" description="Helical" evidence="1">
    <location>
        <begin position="47"/>
        <end position="66"/>
    </location>
</feature>
<evidence type="ECO:0000259" key="2">
    <source>
        <dbReference type="Pfam" id="PF09977"/>
    </source>
</evidence>
<proteinExistence type="predicted"/>